<name>A0AAW6BR61_9GAMM</name>
<accession>A0AAW6BR61</accession>
<feature type="non-terminal residue" evidence="2">
    <location>
        <position position="123"/>
    </location>
</feature>
<dbReference type="InterPro" id="IPR000253">
    <property type="entry name" value="FHA_dom"/>
</dbReference>
<evidence type="ECO:0000313" key="3">
    <source>
        <dbReference type="Proteomes" id="UP001212996"/>
    </source>
</evidence>
<reference evidence="2" key="1">
    <citation type="submission" date="2023-01" db="EMBL/GenBank/DDBJ databases">
        <title>Genome sequencing of Photorhabdus bodei 09-20.</title>
        <authorList>
            <person name="Kalindamar S."/>
            <person name="Kumru S."/>
        </authorList>
    </citation>
    <scope>NUCLEOTIDE SEQUENCE</scope>
    <source>
        <strain evidence="2">09-20</strain>
    </source>
</reference>
<dbReference type="AlphaFoldDB" id="A0AAW6BR61"/>
<dbReference type="RefSeq" id="WP_334223605.1">
    <property type="nucleotide sequence ID" value="NZ_JAQMFO010000105.1"/>
</dbReference>
<gene>
    <name evidence="2" type="ORF">PH362_25885</name>
</gene>
<organism evidence="2 3">
    <name type="scientific">Photorhabdus bodei</name>
    <dbReference type="NCBI Taxonomy" id="2029681"/>
    <lineage>
        <taxon>Bacteria</taxon>
        <taxon>Pseudomonadati</taxon>
        <taxon>Pseudomonadota</taxon>
        <taxon>Gammaproteobacteria</taxon>
        <taxon>Enterobacterales</taxon>
        <taxon>Morganellaceae</taxon>
        <taxon>Photorhabdus</taxon>
    </lineage>
</organism>
<dbReference type="Proteomes" id="UP001212996">
    <property type="component" value="Unassembled WGS sequence"/>
</dbReference>
<dbReference type="EMBL" id="JAQMFO010000105">
    <property type="protein sequence ID" value="MDB6375211.1"/>
    <property type="molecule type" value="Genomic_DNA"/>
</dbReference>
<dbReference type="Gene3D" id="2.60.200.20">
    <property type="match status" value="1"/>
</dbReference>
<dbReference type="SUPFAM" id="SSF49879">
    <property type="entry name" value="SMAD/FHA domain"/>
    <property type="match status" value="1"/>
</dbReference>
<sequence>MAANSSHIFYPPGGTIGTSENNNFVLPDLNSCISALQASINISAQGVCTITNIGTAFMMINNIPLARGETASLQENNKLKIGDYYLTVNEIEMEKYHSVKQEITKADLSEAVWDELNIPKKLQ</sequence>
<evidence type="ECO:0000259" key="1">
    <source>
        <dbReference type="Pfam" id="PF00498"/>
    </source>
</evidence>
<evidence type="ECO:0000313" key="2">
    <source>
        <dbReference type="EMBL" id="MDB6375211.1"/>
    </source>
</evidence>
<feature type="domain" description="FHA" evidence="1">
    <location>
        <begin position="15"/>
        <end position="82"/>
    </location>
</feature>
<protein>
    <recommendedName>
        <fullName evidence="1">FHA domain-containing protein</fullName>
    </recommendedName>
</protein>
<comment type="caution">
    <text evidence="2">The sequence shown here is derived from an EMBL/GenBank/DDBJ whole genome shotgun (WGS) entry which is preliminary data.</text>
</comment>
<dbReference type="InterPro" id="IPR008984">
    <property type="entry name" value="SMAD_FHA_dom_sf"/>
</dbReference>
<proteinExistence type="predicted"/>
<dbReference type="Pfam" id="PF00498">
    <property type="entry name" value="FHA"/>
    <property type="match status" value="1"/>
</dbReference>